<dbReference type="GO" id="GO:0016020">
    <property type="term" value="C:membrane"/>
    <property type="evidence" value="ECO:0007669"/>
    <property type="project" value="UniProtKB-SubCell"/>
</dbReference>
<dbReference type="PANTHER" id="PTHR23063:SF52">
    <property type="entry name" value="LYSOPHOSPHATIDYLCHOLINE ACYLTRANSFERASE"/>
    <property type="match status" value="1"/>
</dbReference>
<keyword evidence="2 10" id="KW-0808">Transferase</keyword>
<evidence type="ECO:0000256" key="7">
    <source>
        <dbReference type="ARBA" id="ARBA00023315"/>
    </source>
</evidence>
<dbReference type="PANTHER" id="PTHR23063">
    <property type="entry name" value="PHOSPHOLIPID ACYLTRANSFERASE"/>
    <property type="match status" value="1"/>
</dbReference>
<dbReference type="CDD" id="cd07989">
    <property type="entry name" value="LPLAT_AGPAT-like"/>
    <property type="match status" value="1"/>
</dbReference>
<keyword evidence="7 10" id="KW-0012">Acyltransferase</keyword>
<feature type="transmembrane region" description="Helical" evidence="8">
    <location>
        <begin position="23"/>
        <end position="46"/>
    </location>
</feature>
<evidence type="ECO:0000256" key="3">
    <source>
        <dbReference type="ARBA" id="ARBA00022692"/>
    </source>
</evidence>
<feature type="domain" description="Phospholipid/glycerol acyltransferase" evidence="9">
    <location>
        <begin position="89"/>
        <end position="204"/>
    </location>
</feature>
<dbReference type="STRING" id="1461693.ATO10_02545"/>
<accession>A0A058ZPV6</accession>
<evidence type="ECO:0000259" key="9">
    <source>
        <dbReference type="SMART" id="SM00563"/>
    </source>
</evidence>
<dbReference type="AlphaFoldDB" id="A0A058ZPV6"/>
<comment type="subcellular location">
    <subcellularLocation>
        <location evidence="1">Membrane</location>
    </subcellularLocation>
</comment>
<keyword evidence="6 8" id="KW-0472">Membrane</keyword>
<dbReference type="OrthoDB" id="9806880at2"/>
<protein>
    <submittedName>
        <fullName evidence="10">Phospholipid/glycerol acyltransferase</fullName>
    </submittedName>
</protein>
<evidence type="ECO:0000256" key="1">
    <source>
        <dbReference type="ARBA" id="ARBA00004370"/>
    </source>
</evidence>
<keyword evidence="5" id="KW-0443">Lipid metabolism</keyword>
<evidence type="ECO:0000313" key="11">
    <source>
        <dbReference type="Proteomes" id="UP000024836"/>
    </source>
</evidence>
<evidence type="ECO:0000256" key="5">
    <source>
        <dbReference type="ARBA" id="ARBA00023098"/>
    </source>
</evidence>
<keyword evidence="11" id="KW-1185">Reference proteome</keyword>
<evidence type="ECO:0000256" key="8">
    <source>
        <dbReference type="SAM" id="Phobius"/>
    </source>
</evidence>
<dbReference type="EMBL" id="AQQY01000001">
    <property type="protein sequence ID" value="KCV83603.1"/>
    <property type="molecule type" value="Genomic_DNA"/>
</dbReference>
<evidence type="ECO:0000256" key="4">
    <source>
        <dbReference type="ARBA" id="ARBA00022989"/>
    </source>
</evidence>
<dbReference type="InterPro" id="IPR002123">
    <property type="entry name" value="Plipid/glycerol_acylTrfase"/>
</dbReference>
<dbReference type="eggNOG" id="COG0204">
    <property type="taxonomic scope" value="Bacteria"/>
</dbReference>
<dbReference type="GO" id="GO:0016746">
    <property type="term" value="F:acyltransferase activity"/>
    <property type="evidence" value="ECO:0007669"/>
    <property type="project" value="UniProtKB-KW"/>
</dbReference>
<dbReference type="PATRIC" id="fig|1461693.3.peg.527"/>
<reference evidence="10 11" key="1">
    <citation type="submission" date="2013-04" db="EMBL/GenBank/DDBJ databases">
        <title>Shimia sp. 22II-S11-Z10 Genome Sequencing.</title>
        <authorList>
            <person name="Lai Q."/>
            <person name="Li G."/>
            <person name="Shao Z."/>
        </authorList>
    </citation>
    <scope>NUCLEOTIDE SEQUENCE [LARGE SCALE GENOMIC DNA]</scope>
    <source>
        <strain evidence="11">22II-S11-Z10</strain>
    </source>
</reference>
<proteinExistence type="predicted"/>
<dbReference type="Pfam" id="PF01553">
    <property type="entry name" value="Acyltransferase"/>
    <property type="match status" value="1"/>
</dbReference>
<evidence type="ECO:0000313" key="10">
    <source>
        <dbReference type="EMBL" id="KCV83603.1"/>
    </source>
</evidence>
<dbReference type="SUPFAM" id="SSF69593">
    <property type="entry name" value="Glycerol-3-phosphate (1)-acyltransferase"/>
    <property type="match status" value="1"/>
</dbReference>
<dbReference type="Proteomes" id="UP000024836">
    <property type="component" value="Unassembled WGS sequence"/>
</dbReference>
<evidence type="ECO:0000256" key="6">
    <source>
        <dbReference type="ARBA" id="ARBA00023136"/>
    </source>
</evidence>
<gene>
    <name evidence="10" type="ORF">ATO10_02545</name>
</gene>
<organism evidence="10 11">
    <name type="scientific">Actibacterium atlanticum</name>
    <dbReference type="NCBI Taxonomy" id="1461693"/>
    <lineage>
        <taxon>Bacteria</taxon>
        <taxon>Pseudomonadati</taxon>
        <taxon>Pseudomonadota</taxon>
        <taxon>Alphaproteobacteria</taxon>
        <taxon>Rhodobacterales</taxon>
        <taxon>Roseobacteraceae</taxon>
        <taxon>Actibacterium</taxon>
    </lineage>
</organism>
<dbReference type="SMART" id="SM00563">
    <property type="entry name" value="PlsC"/>
    <property type="match status" value="1"/>
</dbReference>
<dbReference type="GO" id="GO:0006629">
    <property type="term" value="P:lipid metabolic process"/>
    <property type="evidence" value="ECO:0007669"/>
    <property type="project" value="UniProtKB-KW"/>
</dbReference>
<keyword evidence="4 8" id="KW-1133">Transmembrane helix</keyword>
<evidence type="ECO:0000256" key="2">
    <source>
        <dbReference type="ARBA" id="ARBA00022679"/>
    </source>
</evidence>
<keyword evidence="3 8" id="KW-0812">Transmembrane</keyword>
<comment type="caution">
    <text evidence="10">The sequence shown here is derived from an EMBL/GenBank/DDBJ whole genome shotgun (WGS) entry which is preliminary data.</text>
</comment>
<name>A0A058ZPV6_9RHOB</name>
<sequence length="273" mass="30740">MSTWNAELEPDPVKITPMGWVRAVLRGVPLGLVTFGCLGLLLLVRLIERPIFGWHRPVTPYITQFVCRMAFVFLGMQHRVTGVRMKHRGAVVANHSSWLDIFTLNARKNIYFVSKAEVAKWPGIGWLARATGTVFINRDRREAAAQKKLFEDRLTAGHKLLFFPEGTSTDGQRVLPFKSTLFAAFFSDALRDFLYVQPVTVIYHAPIGEDARFYGWWGDMDFGTHLLKTLAARRNGAVELVYHTPLKVSAFDSRKALALACEEAVRSAFPDAA</sequence>